<feature type="transmembrane region" description="Helical" evidence="8">
    <location>
        <begin position="279"/>
        <end position="298"/>
    </location>
</feature>
<name>A0A9N8YPS6_9GLOM</name>
<dbReference type="PANTHER" id="PTHR32468">
    <property type="entry name" value="CATION/H + ANTIPORTER"/>
    <property type="match status" value="1"/>
</dbReference>
<feature type="transmembrane region" description="Helical" evidence="8">
    <location>
        <begin position="20"/>
        <end position="38"/>
    </location>
</feature>
<feature type="transmembrane region" description="Helical" evidence="8">
    <location>
        <begin position="1103"/>
        <end position="1124"/>
    </location>
</feature>
<evidence type="ECO:0000256" key="2">
    <source>
        <dbReference type="ARBA" id="ARBA00022448"/>
    </source>
</evidence>
<keyword evidence="4 8" id="KW-1133">Transmembrane helix</keyword>
<feature type="transmembrane region" description="Helical" evidence="8">
    <location>
        <begin position="213"/>
        <end position="233"/>
    </location>
</feature>
<comment type="subcellular location">
    <subcellularLocation>
        <location evidence="1">Membrane</location>
        <topology evidence="1">Multi-pass membrane protein</topology>
    </subcellularLocation>
</comment>
<keyword evidence="3 8" id="KW-0812">Transmembrane</keyword>
<feature type="transmembrane region" description="Helical" evidence="8">
    <location>
        <begin position="50"/>
        <end position="71"/>
    </location>
</feature>
<gene>
    <name evidence="10" type="ORF">FCALED_LOCUS782</name>
</gene>
<dbReference type="GO" id="GO:0015297">
    <property type="term" value="F:antiporter activity"/>
    <property type="evidence" value="ECO:0007669"/>
    <property type="project" value="InterPro"/>
</dbReference>
<reference evidence="10" key="1">
    <citation type="submission" date="2021-06" db="EMBL/GenBank/DDBJ databases">
        <authorList>
            <person name="Kallberg Y."/>
            <person name="Tangrot J."/>
            <person name="Rosling A."/>
        </authorList>
    </citation>
    <scope>NUCLEOTIDE SEQUENCE</scope>
    <source>
        <strain evidence="10">UK204</strain>
    </source>
</reference>
<feature type="transmembrane region" description="Helical" evidence="8">
    <location>
        <begin position="114"/>
        <end position="138"/>
    </location>
</feature>
<feature type="transmembrane region" description="Helical" evidence="8">
    <location>
        <begin position="397"/>
        <end position="420"/>
    </location>
</feature>
<dbReference type="OrthoDB" id="2687058at2759"/>
<keyword evidence="2" id="KW-0813">Transport</keyword>
<evidence type="ECO:0000313" key="10">
    <source>
        <dbReference type="EMBL" id="CAG8444297.1"/>
    </source>
</evidence>
<feature type="domain" description="Cation/H+ exchanger transmembrane" evidence="9">
    <location>
        <begin position="30"/>
        <end position="416"/>
    </location>
</feature>
<feature type="transmembrane region" description="Helical" evidence="8">
    <location>
        <begin position="332"/>
        <end position="353"/>
    </location>
</feature>
<evidence type="ECO:0000256" key="7">
    <source>
        <dbReference type="SAM" id="MobiDB-lite"/>
    </source>
</evidence>
<evidence type="ECO:0000313" key="11">
    <source>
        <dbReference type="Proteomes" id="UP000789570"/>
    </source>
</evidence>
<dbReference type="SUPFAM" id="SSF53335">
    <property type="entry name" value="S-adenosyl-L-methionine-dependent methyltransferases"/>
    <property type="match status" value="1"/>
</dbReference>
<dbReference type="NCBIfam" id="NF037959">
    <property type="entry name" value="MFS_SpdSyn"/>
    <property type="match status" value="1"/>
</dbReference>
<feature type="transmembrane region" description="Helical" evidence="8">
    <location>
        <begin position="887"/>
        <end position="906"/>
    </location>
</feature>
<feature type="transmembrane region" description="Helical" evidence="8">
    <location>
        <begin position="1029"/>
        <end position="1047"/>
    </location>
</feature>
<evidence type="ECO:0000256" key="6">
    <source>
        <dbReference type="ARBA" id="ARBA00023136"/>
    </source>
</evidence>
<feature type="transmembrane region" description="Helical" evidence="8">
    <location>
        <begin position="918"/>
        <end position="939"/>
    </location>
</feature>
<feature type="transmembrane region" description="Helical" evidence="8">
    <location>
        <begin position="365"/>
        <end position="385"/>
    </location>
</feature>
<feature type="transmembrane region" description="Helical" evidence="8">
    <location>
        <begin position="305"/>
        <end position="326"/>
    </location>
</feature>
<dbReference type="Gene3D" id="3.40.50.150">
    <property type="entry name" value="Vaccinia Virus protein VP39"/>
    <property type="match status" value="1"/>
</dbReference>
<feature type="transmembrane region" description="Helical" evidence="8">
    <location>
        <begin position="959"/>
        <end position="979"/>
    </location>
</feature>
<sequence>MGEGGILSGEIPTAYNPENPIPLFILQVILIITLTRLLNVALSHFRQPRVISEVIGGIILGPSVFGQIPGYMDTIFPEESRSMLHLAATFGLVFFLFLIGVEMNPRSIINNARAAISISFGGIITCFALGSAVGFGLYSQFTDKTAKFSSFILFIGVAMSITAFPVLARILSELQLIRTPVGIAALTASVNDDVISWILLALVISLIHSTDNLSALYVFLLCIAWILVIVFIVRPILLKIIVKTGSNDNGPTLIMMAITLGSVLASAFVTSVIGVHAIFGGFIMGVIIPHEGGFAVRITEKIEDLINVLFLPIYFTLSGLKTNLSLLNDGRVWLWVIIVITCAMMGKIFGAGLMARFNGFQWREALTIGVLMSCKGLVELIVLNIGYDAGIIDDRIFVIMVTIAIFTTFTTSPLATWIYSSEYQKKMEMKRNEQEPSVEKRLPKVSGETLFDKHRNLLVVLNQAEWLPAMMTLIQLLQPTKSTVRTTNNREDEGQEIGTSTTPQINSPTVVDQSSNQPFIVHALRIIELTQRLSTVMKFNETEETMLHDPIMNIFRMFGYLNFVYIKANLSVVPIQNFAQEVAENIKETGSDMVIIPWNGAGTIIDDPANSIEERIGYSEKKDTSPQVAQFAQGVFDDVNVTVGFLIDRGLGVDIPKADHMLSNGTSIHIYLPFFGGVDDREALSFVVRLLNHPHVTATVERIMKSSEPTDNDATLKRTDLLVNKFNVYDDVESDVQRPPLAHQISTASNYILNSNFDRQISDETDDSLLSELFKVGTGLLVNNSKISYREMSSGTPLQTAIEHGKGMVTKKDLVVVGRGRRDAIINHRKEFIELLKNLGLSYGNNTRKCLGDIAEAFLVSQISSSQVNDDHISSITQLWTLPRTTLLLITPILTSTTLQISPRYIEPIYGNVFSSIYFSQAASASILLGIAIGIGFVVKSKELSPTIKDQKLAKTLIFGIDLCGIILALSPLSIKMLFGLSDILGPYIGPHVTQLGLAYPTMFLLGFLNTIACARLSREQNLPTLRWFLYVAIHITIIKTLTYVLYNVVDMGQTCHRLCYSGLIMALIGTLFKFLLQNYGEINLVEDVIQRRKILVETTLSFKIRSASFLLLPQIIIVFLVIYNANFNPHCNSGILQKTIVNGTEYTILARNESVTGWVEVVEEIKPRNIRVMRVGHSLIGGIYRDTNDSVFGSFYFLEAVRLIENRKITEQERALQIGLGIGVSAKSLQDHNVLLDIVELDPVVYNLAVNYFGLERRHNIYVQDGRKFINNAPSRYYDYVLHDVFTGGSVPSVLFSIEALEQIKRILKKNGVLALNFVGSDKWPQAESLALVANTIKSVFPYYKCFREGPLEKGSFQNMVFFASVGPISFRNPTEEDFMDSAMREYMLESFTQWSVDLTKFKNVSDIITDLRNPLDELQQLTAFEHWNIMRTIFPQEFWINF</sequence>
<keyword evidence="6 8" id="KW-0472">Membrane</keyword>
<feature type="compositionally biased region" description="Polar residues" evidence="7">
    <location>
        <begin position="497"/>
        <end position="511"/>
    </location>
</feature>
<dbReference type="CDD" id="cd02440">
    <property type="entry name" value="AdoMet_MTases"/>
    <property type="match status" value="1"/>
</dbReference>
<evidence type="ECO:0000256" key="1">
    <source>
        <dbReference type="ARBA" id="ARBA00004141"/>
    </source>
</evidence>
<feature type="transmembrane region" description="Helical" evidence="8">
    <location>
        <begin position="183"/>
        <end position="207"/>
    </location>
</feature>
<feature type="transmembrane region" description="Helical" evidence="8">
    <location>
        <begin position="999"/>
        <end position="1017"/>
    </location>
</feature>
<dbReference type="InterPro" id="IPR029063">
    <property type="entry name" value="SAM-dependent_MTases_sf"/>
</dbReference>
<evidence type="ECO:0000256" key="3">
    <source>
        <dbReference type="ARBA" id="ARBA00022692"/>
    </source>
</evidence>
<feature type="transmembrane region" description="Helical" evidence="8">
    <location>
        <begin position="253"/>
        <end position="273"/>
    </location>
</feature>
<dbReference type="Gene3D" id="1.20.1530.20">
    <property type="match status" value="1"/>
</dbReference>
<feature type="transmembrane region" description="Helical" evidence="8">
    <location>
        <begin position="83"/>
        <end position="102"/>
    </location>
</feature>
<dbReference type="EMBL" id="CAJVPQ010000084">
    <property type="protein sequence ID" value="CAG8444297.1"/>
    <property type="molecule type" value="Genomic_DNA"/>
</dbReference>
<accession>A0A9N8YPS6</accession>
<dbReference type="InterPro" id="IPR050794">
    <property type="entry name" value="CPA2_transporter"/>
</dbReference>
<evidence type="ECO:0000256" key="4">
    <source>
        <dbReference type="ARBA" id="ARBA00022989"/>
    </source>
</evidence>
<dbReference type="InterPro" id="IPR038770">
    <property type="entry name" value="Na+/solute_symporter_sf"/>
</dbReference>
<keyword evidence="5" id="KW-0406">Ion transport</keyword>
<protein>
    <submittedName>
        <fullName evidence="10">11041_t:CDS:1</fullName>
    </submittedName>
</protein>
<evidence type="ECO:0000259" key="9">
    <source>
        <dbReference type="Pfam" id="PF00999"/>
    </source>
</evidence>
<dbReference type="PANTHER" id="PTHR32468:SF0">
    <property type="entry name" value="K(+)_H(+) ANTIPORTER 1"/>
    <property type="match status" value="1"/>
</dbReference>
<dbReference type="Pfam" id="PF01564">
    <property type="entry name" value="Spermine_synth"/>
    <property type="match status" value="1"/>
</dbReference>
<feature type="region of interest" description="Disordered" evidence="7">
    <location>
        <begin position="484"/>
        <end position="511"/>
    </location>
</feature>
<feature type="transmembrane region" description="Helical" evidence="8">
    <location>
        <begin position="150"/>
        <end position="171"/>
    </location>
</feature>
<organism evidence="10 11">
    <name type="scientific">Funneliformis caledonium</name>
    <dbReference type="NCBI Taxonomy" id="1117310"/>
    <lineage>
        <taxon>Eukaryota</taxon>
        <taxon>Fungi</taxon>
        <taxon>Fungi incertae sedis</taxon>
        <taxon>Mucoromycota</taxon>
        <taxon>Glomeromycotina</taxon>
        <taxon>Glomeromycetes</taxon>
        <taxon>Glomerales</taxon>
        <taxon>Glomeraceae</taxon>
        <taxon>Funneliformis</taxon>
    </lineage>
</organism>
<dbReference type="InterPro" id="IPR006153">
    <property type="entry name" value="Cation/H_exchanger_TM"/>
</dbReference>
<evidence type="ECO:0000256" key="5">
    <source>
        <dbReference type="ARBA" id="ARBA00023065"/>
    </source>
</evidence>
<dbReference type="GO" id="GO:0016020">
    <property type="term" value="C:membrane"/>
    <property type="evidence" value="ECO:0007669"/>
    <property type="project" value="UniProtKB-SubCell"/>
</dbReference>
<feature type="transmembrane region" description="Helical" evidence="8">
    <location>
        <begin position="1059"/>
        <end position="1077"/>
    </location>
</feature>
<proteinExistence type="predicted"/>
<dbReference type="Pfam" id="PF00999">
    <property type="entry name" value="Na_H_Exchanger"/>
    <property type="match status" value="1"/>
</dbReference>
<evidence type="ECO:0000256" key="8">
    <source>
        <dbReference type="SAM" id="Phobius"/>
    </source>
</evidence>
<dbReference type="GO" id="GO:1902600">
    <property type="term" value="P:proton transmembrane transport"/>
    <property type="evidence" value="ECO:0007669"/>
    <property type="project" value="InterPro"/>
</dbReference>
<comment type="caution">
    <text evidence="10">The sequence shown here is derived from an EMBL/GenBank/DDBJ whole genome shotgun (WGS) entry which is preliminary data.</text>
</comment>
<dbReference type="Proteomes" id="UP000789570">
    <property type="component" value="Unassembled WGS sequence"/>
</dbReference>
<keyword evidence="11" id="KW-1185">Reference proteome</keyword>